<proteinExistence type="predicted"/>
<feature type="compositionally biased region" description="Basic and acidic residues" evidence="1">
    <location>
        <begin position="8"/>
        <end position="21"/>
    </location>
</feature>
<evidence type="ECO:0000313" key="2">
    <source>
        <dbReference type="EMBL" id="KAK9275818.1"/>
    </source>
</evidence>
<protein>
    <submittedName>
        <fullName evidence="2">Uncharacterized protein</fullName>
    </submittedName>
</protein>
<keyword evidence="3" id="KW-1185">Reference proteome</keyword>
<dbReference type="PANTHER" id="PTHR48205">
    <property type="entry name" value="OS01G0742766 PROTEIN"/>
    <property type="match status" value="1"/>
</dbReference>
<reference evidence="2 3" key="1">
    <citation type="journal article" date="2024" name="Plant J.">
        <title>Genome sequences and population genomics reveal climatic adaptation and genomic divergence between two closely related sweetgum species.</title>
        <authorList>
            <person name="Xu W.Q."/>
            <person name="Ren C.Q."/>
            <person name="Zhang X.Y."/>
            <person name="Comes H.P."/>
            <person name="Liu X.H."/>
            <person name="Li Y.G."/>
            <person name="Kettle C.J."/>
            <person name="Jalonen R."/>
            <person name="Gaisberger H."/>
            <person name="Ma Y.Z."/>
            <person name="Qiu Y.X."/>
        </authorList>
    </citation>
    <scope>NUCLEOTIDE SEQUENCE [LARGE SCALE GENOMIC DNA]</scope>
    <source>
        <strain evidence="2">Hangzhou</strain>
    </source>
</reference>
<dbReference type="EMBL" id="JBBPBK010000011">
    <property type="protein sequence ID" value="KAK9275818.1"/>
    <property type="molecule type" value="Genomic_DNA"/>
</dbReference>
<dbReference type="Pfam" id="PF15925">
    <property type="entry name" value="SOSSC"/>
    <property type="match status" value="1"/>
</dbReference>
<dbReference type="AlphaFoldDB" id="A0AAP0RFJ8"/>
<evidence type="ECO:0000313" key="3">
    <source>
        <dbReference type="Proteomes" id="UP001415857"/>
    </source>
</evidence>
<dbReference type="PANTHER" id="PTHR48205:SF1">
    <property type="entry name" value="OS01G0742766 PROTEIN"/>
    <property type="match status" value="1"/>
</dbReference>
<gene>
    <name evidence="2" type="ORF">L1049_023089</name>
</gene>
<dbReference type="InterPro" id="IPR031821">
    <property type="entry name" value="SOSSC"/>
</dbReference>
<accession>A0AAP0RFJ8</accession>
<name>A0AAP0RFJ8_LIQFO</name>
<dbReference type="GO" id="GO:0006281">
    <property type="term" value="P:DNA repair"/>
    <property type="evidence" value="ECO:0007669"/>
    <property type="project" value="InterPro"/>
</dbReference>
<dbReference type="GO" id="GO:0070876">
    <property type="term" value="C:SOSS complex"/>
    <property type="evidence" value="ECO:0007669"/>
    <property type="project" value="InterPro"/>
</dbReference>
<organism evidence="2 3">
    <name type="scientific">Liquidambar formosana</name>
    <name type="common">Formosan gum</name>
    <dbReference type="NCBI Taxonomy" id="63359"/>
    <lineage>
        <taxon>Eukaryota</taxon>
        <taxon>Viridiplantae</taxon>
        <taxon>Streptophyta</taxon>
        <taxon>Embryophyta</taxon>
        <taxon>Tracheophyta</taxon>
        <taxon>Spermatophyta</taxon>
        <taxon>Magnoliopsida</taxon>
        <taxon>eudicotyledons</taxon>
        <taxon>Gunneridae</taxon>
        <taxon>Pentapetalae</taxon>
        <taxon>Saxifragales</taxon>
        <taxon>Altingiaceae</taxon>
        <taxon>Liquidambar</taxon>
    </lineage>
</organism>
<comment type="caution">
    <text evidence="2">The sequence shown here is derived from an EMBL/GenBank/DDBJ whole genome shotgun (WGS) entry which is preliminary data.</text>
</comment>
<sequence length="99" mass="10888">MKTKARKMASEPKRRRIEPPSRRTVSSTAAKKETIATSMNTLMVPVAQTVGSHLRIQQAKKYAVAQAQQEGSTGNFRIFDSPYGNFLVPVIPTRAELAG</sequence>
<evidence type="ECO:0000256" key="1">
    <source>
        <dbReference type="SAM" id="MobiDB-lite"/>
    </source>
</evidence>
<feature type="region of interest" description="Disordered" evidence="1">
    <location>
        <begin position="1"/>
        <end position="32"/>
    </location>
</feature>
<dbReference type="Proteomes" id="UP001415857">
    <property type="component" value="Unassembled WGS sequence"/>
</dbReference>
<feature type="compositionally biased region" description="Polar residues" evidence="1">
    <location>
        <begin position="23"/>
        <end position="32"/>
    </location>
</feature>